<evidence type="ECO:0000259" key="4">
    <source>
        <dbReference type="PROSITE" id="PS50089"/>
    </source>
</evidence>
<dbReference type="AlphaFoldDB" id="A0A6I9W1L6"/>
<protein>
    <submittedName>
        <fullName evidence="6">Uncharacterized protein LOC105426148 isoform X2</fullName>
    </submittedName>
</protein>
<accession>A0A6I9W1L6</accession>
<dbReference type="SUPFAM" id="SSF57850">
    <property type="entry name" value="RING/U-box"/>
    <property type="match status" value="1"/>
</dbReference>
<keyword evidence="2" id="KW-0862">Zinc</keyword>
<evidence type="ECO:0000256" key="2">
    <source>
        <dbReference type="ARBA" id="ARBA00022833"/>
    </source>
</evidence>
<gene>
    <name evidence="6" type="primary">LOC105426148</name>
</gene>
<evidence type="ECO:0000256" key="3">
    <source>
        <dbReference type="PROSITE-ProRule" id="PRU00175"/>
    </source>
</evidence>
<dbReference type="RefSeq" id="XP_011635542.1">
    <property type="nucleotide sequence ID" value="XM_011637240.1"/>
</dbReference>
<dbReference type="PROSITE" id="PS50089">
    <property type="entry name" value="ZF_RING_2"/>
    <property type="match status" value="1"/>
</dbReference>
<dbReference type="KEGG" id="pbar:105426148"/>
<dbReference type="InterPro" id="IPR013083">
    <property type="entry name" value="Znf_RING/FYVE/PHD"/>
</dbReference>
<evidence type="ECO:0000313" key="5">
    <source>
        <dbReference type="Proteomes" id="UP000504615"/>
    </source>
</evidence>
<name>A0A6I9W1L6_9HYME</name>
<dbReference type="InterPro" id="IPR001841">
    <property type="entry name" value="Znf_RING"/>
</dbReference>
<keyword evidence="1 3" id="KW-0863">Zinc-finger</keyword>
<dbReference type="Proteomes" id="UP000504615">
    <property type="component" value="Unplaced"/>
</dbReference>
<dbReference type="GeneID" id="105426148"/>
<dbReference type="InterPro" id="IPR006575">
    <property type="entry name" value="RWD_dom"/>
</dbReference>
<dbReference type="Gene3D" id="3.30.40.10">
    <property type="entry name" value="Zinc/RING finger domain, C3HC4 (zinc finger)"/>
    <property type="match status" value="1"/>
</dbReference>
<dbReference type="PANTHER" id="PTHR40237:SF1">
    <property type="entry name" value="LD44813P"/>
    <property type="match status" value="1"/>
</dbReference>
<dbReference type="GO" id="GO:0008270">
    <property type="term" value="F:zinc ion binding"/>
    <property type="evidence" value="ECO:0007669"/>
    <property type="project" value="UniProtKB-KW"/>
</dbReference>
<keyword evidence="1 3" id="KW-0479">Metal-binding</keyword>
<feature type="domain" description="RING-type" evidence="4">
    <location>
        <begin position="242"/>
        <end position="299"/>
    </location>
</feature>
<reference evidence="6" key="1">
    <citation type="submission" date="2025-08" db="UniProtKB">
        <authorList>
            <consortium name="RefSeq"/>
        </authorList>
    </citation>
    <scope>IDENTIFICATION</scope>
</reference>
<dbReference type="Pfam" id="PF05773">
    <property type="entry name" value="RWD"/>
    <property type="match status" value="1"/>
</dbReference>
<dbReference type="OrthoDB" id="8062037at2759"/>
<sequence>MVYFLVRSYLLMGFIDDELQEVSQLCHNVVDGSHLVSCVQSMVRVEITKTSFKQLVVCIQFQENYPASPLFIELKSKTLSAKLLDGLAEVCEKECKRFLNKAQILPILKFVSNFIEENPLVCCYEEISTLKKLLDHKDELKLKQKSSSINLTLRQGLYHFKTKLGVPYNYPTNCVTFSDIDTNFPPLFSRFLVGQGKELARQCVEPPLKSQKQQKLFTPLPSLNTVVSFLIKSVKVFPQELCQYCKITCLPTNPKEVITDENADFHAERLYCGHLFHLKCLMTYMKTSPFHGNKKCPDCGQCIYHDKWGLTDKLAEARWAHQQARERELAEVEDFLTKSRLVQTGYALMKNI</sequence>
<evidence type="ECO:0000256" key="1">
    <source>
        <dbReference type="ARBA" id="ARBA00022771"/>
    </source>
</evidence>
<organism evidence="5 6">
    <name type="scientific">Pogonomyrmex barbatus</name>
    <name type="common">red harvester ant</name>
    <dbReference type="NCBI Taxonomy" id="144034"/>
    <lineage>
        <taxon>Eukaryota</taxon>
        <taxon>Metazoa</taxon>
        <taxon>Ecdysozoa</taxon>
        <taxon>Arthropoda</taxon>
        <taxon>Hexapoda</taxon>
        <taxon>Insecta</taxon>
        <taxon>Pterygota</taxon>
        <taxon>Neoptera</taxon>
        <taxon>Endopterygota</taxon>
        <taxon>Hymenoptera</taxon>
        <taxon>Apocrita</taxon>
        <taxon>Aculeata</taxon>
        <taxon>Formicoidea</taxon>
        <taxon>Formicidae</taxon>
        <taxon>Myrmicinae</taxon>
        <taxon>Pogonomyrmex</taxon>
    </lineage>
</organism>
<proteinExistence type="predicted"/>
<keyword evidence="5" id="KW-1185">Reference proteome</keyword>
<dbReference type="PANTHER" id="PTHR40237">
    <property type="entry name" value="LD44813P"/>
    <property type="match status" value="1"/>
</dbReference>
<evidence type="ECO:0000313" key="6">
    <source>
        <dbReference type="RefSeq" id="XP_011635542.1"/>
    </source>
</evidence>